<evidence type="ECO:0008006" key="4">
    <source>
        <dbReference type="Google" id="ProtNLM"/>
    </source>
</evidence>
<keyword evidence="1" id="KW-0472">Membrane</keyword>
<dbReference type="Proteomes" id="UP001432027">
    <property type="component" value="Unassembled WGS sequence"/>
</dbReference>
<comment type="caution">
    <text evidence="2">The sequence shown here is derived from an EMBL/GenBank/DDBJ whole genome shotgun (WGS) entry which is preliminary data.</text>
</comment>
<proteinExistence type="predicted"/>
<gene>
    <name evidence="2" type="ORF">PENTCL1PPCAC_12510</name>
</gene>
<organism evidence="2 3">
    <name type="scientific">Pristionchus entomophagus</name>
    <dbReference type="NCBI Taxonomy" id="358040"/>
    <lineage>
        <taxon>Eukaryota</taxon>
        <taxon>Metazoa</taxon>
        <taxon>Ecdysozoa</taxon>
        <taxon>Nematoda</taxon>
        <taxon>Chromadorea</taxon>
        <taxon>Rhabditida</taxon>
        <taxon>Rhabditina</taxon>
        <taxon>Diplogasteromorpha</taxon>
        <taxon>Diplogasteroidea</taxon>
        <taxon>Neodiplogasteridae</taxon>
        <taxon>Pristionchus</taxon>
    </lineage>
</organism>
<keyword evidence="1" id="KW-0812">Transmembrane</keyword>
<dbReference type="AlphaFoldDB" id="A0AAV5T4A4"/>
<keyword evidence="1" id="KW-1133">Transmembrane helix</keyword>
<name>A0AAV5T4A4_9BILA</name>
<keyword evidence="3" id="KW-1185">Reference proteome</keyword>
<feature type="non-terminal residue" evidence="2">
    <location>
        <position position="168"/>
    </location>
</feature>
<evidence type="ECO:0000313" key="3">
    <source>
        <dbReference type="Proteomes" id="UP001432027"/>
    </source>
</evidence>
<dbReference type="EMBL" id="BTSX01000003">
    <property type="protein sequence ID" value="GMS90335.1"/>
    <property type="molecule type" value="Genomic_DNA"/>
</dbReference>
<feature type="transmembrane region" description="Helical" evidence="1">
    <location>
        <begin position="48"/>
        <end position="68"/>
    </location>
</feature>
<reference evidence="2" key="1">
    <citation type="submission" date="2023-10" db="EMBL/GenBank/DDBJ databases">
        <title>Genome assembly of Pristionchus species.</title>
        <authorList>
            <person name="Yoshida K."/>
            <person name="Sommer R.J."/>
        </authorList>
    </citation>
    <scope>NUCLEOTIDE SEQUENCE</scope>
    <source>
        <strain evidence="2">RS0144</strain>
    </source>
</reference>
<accession>A0AAV5T4A4</accession>
<sequence>IPNLQIQYSIQNFHFAVLFIPFIYIQTGGGYCIGFLCEPHRVSFSTNLITFIFLTGTLGGLFIQLLFLRHQNLVIGTSRVKFDNSHIFIKIRMLKKQLTLLFAGILTILMTCSLIHPARLSVMNTTSTPSDINQTMQILCNSCDWIEKNRNYGVIPMEDPIVCSLFLF</sequence>
<evidence type="ECO:0000313" key="2">
    <source>
        <dbReference type="EMBL" id="GMS90335.1"/>
    </source>
</evidence>
<feature type="non-terminal residue" evidence="2">
    <location>
        <position position="1"/>
    </location>
</feature>
<evidence type="ECO:0000256" key="1">
    <source>
        <dbReference type="SAM" id="Phobius"/>
    </source>
</evidence>
<feature type="transmembrane region" description="Helical" evidence="1">
    <location>
        <begin position="98"/>
        <end position="118"/>
    </location>
</feature>
<feature type="transmembrane region" description="Helical" evidence="1">
    <location>
        <begin position="12"/>
        <end position="36"/>
    </location>
</feature>
<protein>
    <recommendedName>
        <fullName evidence="4">Cytochrome-c oxidase</fullName>
    </recommendedName>
</protein>